<dbReference type="GeneID" id="37200822"/>
<proteinExistence type="predicted"/>
<keyword evidence="2" id="KW-1185">Reference proteome</keyword>
<dbReference type="EMBL" id="KZ824335">
    <property type="protein sequence ID" value="RAL07311.1"/>
    <property type="molecule type" value="Genomic_DNA"/>
</dbReference>
<evidence type="ECO:0000313" key="2">
    <source>
        <dbReference type="Proteomes" id="UP000248961"/>
    </source>
</evidence>
<evidence type="ECO:0000313" key="1">
    <source>
        <dbReference type="EMBL" id="RAL07311.1"/>
    </source>
</evidence>
<protein>
    <submittedName>
        <fullName evidence="1">Uncharacterized protein</fullName>
    </submittedName>
</protein>
<accession>A0A395HHE4</accession>
<dbReference type="Proteomes" id="UP000248961">
    <property type="component" value="Unassembled WGS sequence"/>
</dbReference>
<name>A0A395HHE4_ASPHC</name>
<dbReference type="AlphaFoldDB" id="A0A395HHE4"/>
<organism evidence="1 2">
    <name type="scientific">Aspergillus homomorphus (strain CBS 101889)</name>
    <dbReference type="NCBI Taxonomy" id="1450537"/>
    <lineage>
        <taxon>Eukaryota</taxon>
        <taxon>Fungi</taxon>
        <taxon>Dikarya</taxon>
        <taxon>Ascomycota</taxon>
        <taxon>Pezizomycotina</taxon>
        <taxon>Eurotiomycetes</taxon>
        <taxon>Eurotiomycetidae</taxon>
        <taxon>Eurotiales</taxon>
        <taxon>Aspergillaceae</taxon>
        <taxon>Aspergillus</taxon>
        <taxon>Aspergillus subgen. Circumdati</taxon>
    </lineage>
</organism>
<gene>
    <name evidence="1" type="ORF">BO97DRAFT_418690</name>
</gene>
<sequence length="157" mass="18005">MHLLESPYRSRSYETWEAGRDAELPSDRPDKRNKKKCQNYRNIRGYLPGRRERYIGSKGEVLIDVRSRVRWHRHKKEIADRKSRNGIGHVTPVCNEIPVFIIWKDDKPSATCFVADHHKLNGKLGPHYGTSYSPPGFTLKLVALSILTSIGVNPAQV</sequence>
<reference evidence="1 2" key="1">
    <citation type="submission" date="2018-02" db="EMBL/GenBank/DDBJ databases">
        <title>The genomes of Aspergillus section Nigri reveals drivers in fungal speciation.</title>
        <authorList>
            <consortium name="DOE Joint Genome Institute"/>
            <person name="Vesth T.C."/>
            <person name="Nybo J."/>
            <person name="Theobald S."/>
            <person name="Brandl J."/>
            <person name="Frisvad J.C."/>
            <person name="Nielsen K.F."/>
            <person name="Lyhne E.K."/>
            <person name="Kogle M.E."/>
            <person name="Kuo A."/>
            <person name="Riley R."/>
            <person name="Clum A."/>
            <person name="Nolan M."/>
            <person name="Lipzen A."/>
            <person name="Salamov A."/>
            <person name="Henrissat B."/>
            <person name="Wiebenga A."/>
            <person name="De vries R.P."/>
            <person name="Grigoriev I.V."/>
            <person name="Mortensen U.H."/>
            <person name="Andersen M.R."/>
            <person name="Baker S.E."/>
        </authorList>
    </citation>
    <scope>NUCLEOTIDE SEQUENCE [LARGE SCALE GENOMIC DNA]</scope>
    <source>
        <strain evidence="1 2">CBS 101889</strain>
    </source>
</reference>
<dbReference type="VEuPathDB" id="FungiDB:BO97DRAFT_418690"/>
<dbReference type="RefSeq" id="XP_025546465.1">
    <property type="nucleotide sequence ID" value="XM_025696533.1"/>
</dbReference>